<dbReference type="OMA" id="EICEWMT"/>
<name>A0A0K9PY57_ZOSMR</name>
<reference evidence="5" key="1">
    <citation type="journal article" date="2016" name="Nature">
        <title>The genome of the seagrass Zostera marina reveals angiosperm adaptation to the sea.</title>
        <authorList>
            <person name="Olsen J.L."/>
            <person name="Rouze P."/>
            <person name="Verhelst B."/>
            <person name="Lin Y.-C."/>
            <person name="Bayer T."/>
            <person name="Collen J."/>
            <person name="Dattolo E."/>
            <person name="De Paoli E."/>
            <person name="Dittami S."/>
            <person name="Maumus F."/>
            <person name="Michel G."/>
            <person name="Kersting A."/>
            <person name="Lauritano C."/>
            <person name="Lohaus R."/>
            <person name="Toepel M."/>
            <person name="Tonon T."/>
            <person name="Vanneste K."/>
            <person name="Amirebrahimi M."/>
            <person name="Brakel J."/>
            <person name="Bostroem C."/>
            <person name="Chovatia M."/>
            <person name="Grimwood J."/>
            <person name="Jenkins J.W."/>
            <person name="Jueterbock A."/>
            <person name="Mraz A."/>
            <person name="Stam W.T."/>
            <person name="Tice H."/>
            <person name="Bornberg-Bauer E."/>
            <person name="Green P.J."/>
            <person name="Pearson G.A."/>
            <person name="Procaccini G."/>
            <person name="Duarte C.M."/>
            <person name="Schmutz J."/>
            <person name="Reusch T.B.H."/>
            <person name="Van de Peer Y."/>
        </authorList>
    </citation>
    <scope>NUCLEOTIDE SEQUENCE [LARGE SCALE GENOMIC DNA]</scope>
    <source>
        <strain evidence="5">cv. Finnish</strain>
    </source>
</reference>
<dbReference type="PANTHER" id="PTHR45717">
    <property type="entry name" value="OS12G0527900 PROTEIN"/>
    <property type="match status" value="1"/>
</dbReference>
<comment type="caution">
    <text evidence="4">The sequence shown here is derived from an EMBL/GenBank/DDBJ whole genome shotgun (WGS) entry which is preliminary data.</text>
</comment>
<dbReference type="Proteomes" id="UP000036987">
    <property type="component" value="Unassembled WGS sequence"/>
</dbReference>
<dbReference type="PANTHER" id="PTHR45717:SF45">
    <property type="entry name" value="OS12G0527900 PROTEIN"/>
    <property type="match status" value="1"/>
</dbReference>
<accession>A0A0K9PY57</accession>
<dbReference type="PROSITE" id="PS51375">
    <property type="entry name" value="PPR"/>
    <property type="match status" value="3"/>
</dbReference>
<feature type="repeat" description="PPR" evidence="3">
    <location>
        <begin position="162"/>
        <end position="196"/>
    </location>
</feature>
<dbReference type="STRING" id="29655.A0A0K9PY57"/>
<dbReference type="Pfam" id="PF13041">
    <property type="entry name" value="PPR_2"/>
    <property type="match status" value="1"/>
</dbReference>
<gene>
    <name evidence="4" type="ORF">ZOSMA_139G00340</name>
</gene>
<dbReference type="InterPro" id="IPR002885">
    <property type="entry name" value="PPR_rpt"/>
</dbReference>
<evidence type="ECO:0000256" key="1">
    <source>
        <dbReference type="ARBA" id="ARBA00007626"/>
    </source>
</evidence>
<dbReference type="EMBL" id="LFYR01000513">
    <property type="protein sequence ID" value="KMZ73956.1"/>
    <property type="molecule type" value="Genomic_DNA"/>
</dbReference>
<evidence type="ECO:0000313" key="5">
    <source>
        <dbReference type="Proteomes" id="UP000036987"/>
    </source>
</evidence>
<dbReference type="AlphaFoldDB" id="A0A0K9PY57"/>
<organism evidence="4 5">
    <name type="scientific">Zostera marina</name>
    <name type="common">Eelgrass</name>
    <dbReference type="NCBI Taxonomy" id="29655"/>
    <lineage>
        <taxon>Eukaryota</taxon>
        <taxon>Viridiplantae</taxon>
        <taxon>Streptophyta</taxon>
        <taxon>Embryophyta</taxon>
        <taxon>Tracheophyta</taxon>
        <taxon>Spermatophyta</taxon>
        <taxon>Magnoliopsida</taxon>
        <taxon>Liliopsida</taxon>
        <taxon>Zosteraceae</taxon>
        <taxon>Zostera</taxon>
    </lineage>
</organism>
<feature type="repeat" description="PPR" evidence="3">
    <location>
        <begin position="377"/>
        <end position="411"/>
    </location>
</feature>
<dbReference type="NCBIfam" id="TIGR00756">
    <property type="entry name" value="PPR"/>
    <property type="match status" value="1"/>
</dbReference>
<evidence type="ECO:0000256" key="3">
    <source>
        <dbReference type="PROSITE-ProRule" id="PRU00708"/>
    </source>
</evidence>
<dbReference type="SUPFAM" id="SSF48452">
    <property type="entry name" value="TPR-like"/>
    <property type="match status" value="1"/>
</dbReference>
<dbReference type="Pfam" id="PF01535">
    <property type="entry name" value="PPR"/>
    <property type="match status" value="3"/>
</dbReference>
<dbReference type="Gene3D" id="1.25.40.10">
    <property type="entry name" value="Tetratricopeptide repeat domain"/>
    <property type="match status" value="2"/>
</dbReference>
<dbReference type="GO" id="GO:0003729">
    <property type="term" value="F:mRNA binding"/>
    <property type="evidence" value="ECO:0007669"/>
    <property type="project" value="UniProtKB-ARBA"/>
</dbReference>
<keyword evidence="5" id="KW-1185">Reference proteome</keyword>
<evidence type="ECO:0000256" key="2">
    <source>
        <dbReference type="ARBA" id="ARBA00022737"/>
    </source>
</evidence>
<proteinExistence type="inferred from homology"/>
<sequence>MLSFRGFGHSATKAARHFSNSSISISNLSSETVVPLQEPTEQVGGTASGDVSVGCQRKGGGNLERRLSRLKFPKQNAVVVIRKWIEEGHKVHKHRLIDIVRKLRRQKLFKQALEICEWMRVHGDFKLLPGEYAIHLDLISKVCGLSSAEKFFEDLPDQMKKVPSTWNSLLHVYVQHNLVSKAESLMEDLFARGLITCCIPYNHMVNLYITNGQLDKVPKVIEELKKNTLPNVVTYNLWLTACAEDGSVDAVKSAEKVFVDMEQRRIPADWMTYTILTNIYMKQGMVNRAKKILMDVENLGLISSVKDRKAFCSVITLWASLSDKDSVIRIWNQLKSTFPKMNDDEYSCVLASLIKTNDIKAAEAIYSEWETVSATRKIKVSNIMLSGYTQNGSMNEAEMFHDNAVKKGSNPNYITWELLAWGYLSQENKLGEVLNCLKEAFAALKKWKVDEKIIKAVFDKIELGGEIELAEKFLVMLRKAGYVTTWIYNSLIRTYAKGGKMPLIVLERMKKDRVEPDEETKELLISTSRLPVSSNGSPFV</sequence>
<dbReference type="InterPro" id="IPR011990">
    <property type="entry name" value="TPR-like_helical_dom_sf"/>
</dbReference>
<comment type="similarity">
    <text evidence="1">Belongs to the PPR family. P subfamily.</text>
</comment>
<feature type="repeat" description="PPR" evidence="3">
    <location>
        <begin position="231"/>
        <end position="268"/>
    </location>
</feature>
<keyword evidence="2" id="KW-0677">Repeat</keyword>
<protein>
    <submittedName>
        <fullName evidence="4">Putative Pentatricopeptide repeat-containing protein</fullName>
    </submittedName>
</protein>
<dbReference type="GO" id="GO:0005739">
    <property type="term" value="C:mitochondrion"/>
    <property type="evidence" value="ECO:0000318"/>
    <property type="project" value="GO_Central"/>
</dbReference>
<evidence type="ECO:0000313" key="4">
    <source>
        <dbReference type="EMBL" id="KMZ73956.1"/>
    </source>
</evidence>
<dbReference type="OrthoDB" id="1908178at2759"/>